<dbReference type="AlphaFoldDB" id="A0A152A231"/>
<name>A0A152A231_TIELA</name>
<protein>
    <submittedName>
        <fullName evidence="2">Uncharacterized protein</fullName>
    </submittedName>
</protein>
<keyword evidence="3" id="KW-1185">Reference proteome</keyword>
<accession>A0A152A231</accession>
<reference evidence="2 3" key="1">
    <citation type="submission" date="2015-12" db="EMBL/GenBank/DDBJ databases">
        <title>Dictyostelia acquired genes for synthesis and detection of signals that induce cell-type specialization by lateral gene transfer from prokaryotes.</title>
        <authorList>
            <person name="Gloeckner G."/>
            <person name="Schaap P."/>
        </authorList>
    </citation>
    <scope>NUCLEOTIDE SEQUENCE [LARGE SCALE GENOMIC DNA]</scope>
    <source>
        <strain evidence="2 3">TK</strain>
    </source>
</reference>
<keyword evidence="1" id="KW-0732">Signal</keyword>
<dbReference type="InParanoid" id="A0A152A231"/>
<evidence type="ECO:0000256" key="1">
    <source>
        <dbReference type="SAM" id="SignalP"/>
    </source>
</evidence>
<evidence type="ECO:0000313" key="3">
    <source>
        <dbReference type="Proteomes" id="UP000076078"/>
    </source>
</evidence>
<proteinExistence type="predicted"/>
<organism evidence="2 3">
    <name type="scientific">Tieghemostelium lacteum</name>
    <name type="common">Slime mold</name>
    <name type="synonym">Dictyostelium lacteum</name>
    <dbReference type="NCBI Taxonomy" id="361077"/>
    <lineage>
        <taxon>Eukaryota</taxon>
        <taxon>Amoebozoa</taxon>
        <taxon>Evosea</taxon>
        <taxon>Eumycetozoa</taxon>
        <taxon>Dictyostelia</taxon>
        <taxon>Dictyosteliales</taxon>
        <taxon>Raperosteliaceae</taxon>
        <taxon>Tieghemostelium</taxon>
    </lineage>
</organism>
<comment type="caution">
    <text evidence="2">The sequence shown here is derived from an EMBL/GenBank/DDBJ whole genome shotgun (WGS) entry which is preliminary data.</text>
</comment>
<evidence type="ECO:0000313" key="2">
    <source>
        <dbReference type="EMBL" id="KYR00155.1"/>
    </source>
</evidence>
<sequence length="68" mass="7962">MKSILIVLLVFIALIGFIMAQNEIKCNEDYFNRAKYLEDRLKENHDYEAYERDLFTINAVLQSCLGSN</sequence>
<dbReference type="Proteomes" id="UP000076078">
    <property type="component" value="Unassembled WGS sequence"/>
</dbReference>
<dbReference type="EMBL" id="LODT01000016">
    <property type="protein sequence ID" value="KYR00155.1"/>
    <property type="molecule type" value="Genomic_DNA"/>
</dbReference>
<gene>
    <name evidence="2" type="ORF">DLAC_03306</name>
</gene>
<feature type="chain" id="PRO_5007593528" evidence="1">
    <location>
        <begin position="21"/>
        <end position="68"/>
    </location>
</feature>
<feature type="signal peptide" evidence="1">
    <location>
        <begin position="1"/>
        <end position="20"/>
    </location>
</feature>